<reference evidence="8 9" key="1">
    <citation type="submission" date="2013-12" db="EMBL/GenBank/DDBJ databases">
        <title>A Varibaculum cambriense genome reconstructed from a premature infant gut community with otherwise low bacterial novelty that shifts toward anaerobic metabolism during the third week of life.</title>
        <authorList>
            <person name="Brown C.T."/>
            <person name="Sharon I."/>
            <person name="Thomas B.C."/>
            <person name="Castelle C.J."/>
            <person name="Morowitz M.J."/>
            <person name="Banfield J.F."/>
        </authorList>
    </citation>
    <scope>NUCLEOTIDE SEQUENCE [LARGE SCALE GENOMIC DNA]</scope>
    <source>
        <strain evidence="9">DORA_12</strain>
    </source>
</reference>
<sequence length="143" mass="15509">MRGLAENRFVHLDSASLSGILTTGGTFLGTSRDKVHRMMVDGQETDMIPTIVDNYEKNKLEALVCLGGGGTAKNAKRLMDAGLNVLHLPKTIDNDIVETDSSFGFATALEIATEAVDRLHSTAHSHHRIILTEIMGHRAGWLA</sequence>
<dbReference type="UniPathway" id="UPA00109">
    <property type="reaction ID" value="UER00182"/>
</dbReference>
<evidence type="ECO:0000313" key="8">
    <source>
        <dbReference type="EMBL" id="ETJ03679.1"/>
    </source>
</evidence>
<evidence type="ECO:0000256" key="4">
    <source>
        <dbReference type="ARBA" id="ARBA00022777"/>
    </source>
</evidence>
<dbReference type="InterPro" id="IPR022953">
    <property type="entry name" value="ATP_PFK"/>
</dbReference>
<dbReference type="AlphaFoldDB" id="W1VI03"/>
<keyword evidence="4 8" id="KW-0418">Kinase</keyword>
<dbReference type="Proteomes" id="UP000018852">
    <property type="component" value="Unassembled WGS sequence"/>
</dbReference>
<evidence type="ECO:0000313" key="9">
    <source>
        <dbReference type="Proteomes" id="UP000018852"/>
    </source>
</evidence>
<dbReference type="Gene3D" id="3.40.50.450">
    <property type="match status" value="1"/>
</dbReference>
<dbReference type="Pfam" id="PF00365">
    <property type="entry name" value="PFK"/>
    <property type="match status" value="1"/>
</dbReference>
<dbReference type="SUPFAM" id="SSF53784">
    <property type="entry name" value="Phosphofructokinase"/>
    <property type="match status" value="1"/>
</dbReference>
<dbReference type="GO" id="GO:0003872">
    <property type="term" value="F:6-phosphofructokinase activity"/>
    <property type="evidence" value="ECO:0007669"/>
    <property type="project" value="InterPro"/>
</dbReference>
<keyword evidence="3" id="KW-0479">Metal-binding</keyword>
<dbReference type="InterPro" id="IPR000023">
    <property type="entry name" value="Phosphofructokinase_dom"/>
</dbReference>
<comment type="cofactor">
    <cofactor evidence="1">
        <name>Mg(2+)</name>
        <dbReference type="ChEBI" id="CHEBI:18420"/>
    </cofactor>
</comment>
<accession>W1VI03</accession>
<organism evidence="8 9">
    <name type="scientific">Actinomyces urogenitalis DORA_12</name>
    <dbReference type="NCBI Taxonomy" id="1403939"/>
    <lineage>
        <taxon>Bacteria</taxon>
        <taxon>Bacillati</taxon>
        <taxon>Actinomycetota</taxon>
        <taxon>Actinomycetes</taxon>
        <taxon>Actinomycetales</taxon>
        <taxon>Actinomycetaceae</taxon>
        <taxon>Actinomyces</taxon>
    </lineage>
</organism>
<keyword evidence="2" id="KW-0808">Transferase</keyword>
<evidence type="ECO:0000256" key="1">
    <source>
        <dbReference type="ARBA" id="ARBA00001946"/>
    </source>
</evidence>
<dbReference type="InterPro" id="IPR050929">
    <property type="entry name" value="PFKA"/>
</dbReference>
<protein>
    <submittedName>
        <fullName evidence="8">6-phosphofructokinase</fullName>
    </submittedName>
</protein>
<keyword evidence="5" id="KW-0460">Magnesium</keyword>
<name>W1VI03_9ACTO</name>
<dbReference type="EMBL" id="AZLV01000804">
    <property type="protein sequence ID" value="ETJ03679.1"/>
    <property type="molecule type" value="Genomic_DNA"/>
</dbReference>
<comment type="caution">
    <text evidence="8">The sequence shown here is derived from an EMBL/GenBank/DDBJ whole genome shotgun (WGS) entry which is preliminary data.</text>
</comment>
<evidence type="ECO:0000256" key="6">
    <source>
        <dbReference type="ARBA" id="ARBA00038478"/>
    </source>
</evidence>
<dbReference type="GO" id="GO:0046872">
    <property type="term" value="F:metal ion binding"/>
    <property type="evidence" value="ECO:0007669"/>
    <property type="project" value="UniProtKB-KW"/>
</dbReference>
<dbReference type="GO" id="GO:0006002">
    <property type="term" value="P:fructose 6-phosphate metabolic process"/>
    <property type="evidence" value="ECO:0007669"/>
    <property type="project" value="InterPro"/>
</dbReference>
<feature type="non-terminal residue" evidence="8">
    <location>
        <position position="143"/>
    </location>
</feature>
<proteinExistence type="inferred from homology"/>
<dbReference type="PRINTS" id="PR00476">
    <property type="entry name" value="PHFRCTKINASE"/>
</dbReference>
<evidence type="ECO:0000256" key="5">
    <source>
        <dbReference type="ARBA" id="ARBA00022842"/>
    </source>
</evidence>
<evidence type="ECO:0000256" key="3">
    <source>
        <dbReference type="ARBA" id="ARBA00022723"/>
    </source>
</evidence>
<comment type="similarity">
    <text evidence="6">Belongs to the phosphofructokinase type A (PFKA) family.</text>
</comment>
<dbReference type="PANTHER" id="PTHR45770">
    <property type="entry name" value="ATP-DEPENDENT 6-PHOSPHOFRUCTOKINASE 1"/>
    <property type="match status" value="1"/>
</dbReference>
<evidence type="ECO:0000256" key="2">
    <source>
        <dbReference type="ARBA" id="ARBA00022679"/>
    </source>
</evidence>
<gene>
    <name evidence="8" type="ORF">Q605_AUC00804G0001</name>
</gene>
<dbReference type="InterPro" id="IPR035966">
    <property type="entry name" value="PKF_sf"/>
</dbReference>
<feature type="domain" description="Phosphofructokinase" evidence="7">
    <location>
        <begin position="2"/>
        <end position="143"/>
    </location>
</feature>
<evidence type="ECO:0000259" key="7">
    <source>
        <dbReference type="Pfam" id="PF00365"/>
    </source>
</evidence>